<evidence type="ECO:0000313" key="3">
    <source>
        <dbReference type="Proteomes" id="UP000325787"/>
    </source>
</evidence>
<feature type="compositionally biased region" description="Polar residues" evidence="1">
    <location>
        <begin position="120"/>
        <end position="132"/>
    </location>
</feature>
<accession>A0A5Q0H1V5</accession>
<evidence type="ECO:0000313" key="2">
    <source>
        <dbReference type="EMBL" id="QFZ20109.1"/>
    </source>
</evidence>
<protein>
    <submittedName>
        <fullName evidence="2">Uncharacterized protein</fullName>
    </submittedName>
</protein>
<evidence type="ECO:0000256" key="1">
    <source>
        <dbReference type="SAM" id="MobiDB-lite"/>
    </source>
</evidence>
<reference evidence="3" key="1">
    <citation type="journal article" date="2021" name="Curr. Microbiol.">
        <title>Complete genome of nocamycin-producing strain Saccharothrix syringae NRRL B-16468 reveals the biosynthetic potential for secondary metabolites.</title>
        <authorList>
            <person name="Mo X."/>
            <person name="Yang S."/>
        </authorList>
    </citation>
    <scope>NUCLEOTIDE SEQUENCE [LARGE SCALE GENOMIC DNA]</scope>
    <source>
        <strain evidence="3">ATCC 51364 / DSM 43886 / JCM 6844 / KCTC 9398 / NBRC 14523 / NRRL B-16468 / INA 2240</strain>
    </source>
</reference>
<dbReference type="Proteomes" id="UP000325787">
    <property type="component" value="Chromosome"/>
</dbReference>
<gene>
    <name evidence="2" type="ORF">EKG83_24215</name>
</gene>
<sequence>MIARIVLDAADAVSADAVSTNIVSAGAVPDDPARLVEHVAPVRQAVAESDGPPADVPEINATLAALAYAITAGRYLPADGRQSTLHTAPGRTAGSTQGEAGRCRPARRDGGRVQRAWPQSAETGSRRVQSGRTAIRPRS</sequence>
<dbReference type="RefSeq" id="WP_033435999.1">
    <property type="nucleotide sequence ID" value="NZ_CP034550.1"/>
</dbReference>
<dbReference type="AlphaFoldDB" id="A0A5Q0H1V5"/>
<proteinExistence type="predicted"/>
<dbReference type="EMBL" id="CP034550">
    <property type="protein sequence ID" value="QFZ20109.1"/>
    <property type="molecule type" value="Genomic_DNA"/>
</dbReference>
<feature type="region of interest" description="Disordered" evidence="1">
    <location>
        <begin position="79"/>
        <end position="139"/>
    </location>
</feature>
<dbReference type="KEGG" id="ssyi:EKG83_24215"/>
<name>A0A5Q0H1V5_SACSY</name>
<keyword evidence="3" id="KW-1185">Reference proteome</keyword>
<organism evidence="2 3">
    <name type="scientific">Saccharothrix syringae</name>
    <name type="common">Nocardiopsis syringae</name>
    <dbReference type="NCBI Taxonomy" id="103733"/>
    <lineage>
        <taxon>Bacteria</taxon>
        <taxon>Bacillati</taxon>
        <taxon>Actinomycetota</taxon>
        <taxon>Actinomycetes</taxon>
        <taxon>Pseudonocardiales</taxon>
        <taxon>Pseudonocardiaceae</taxon>
        <taxon>Saccharothrix</taxon>
    </lineage>
</organism>